<accession>A0A392S0B5</accession>
<comment type="caution">
    <text evidence="1">The sequence shown here is derived from an EMBL/GenBank/DDBJ whole genome shotgun (WGS) entry which is preliminary data.</text>
</comment>
<feature type="non-terminal residue" evidence="1">
    <location>
        <position position="40"/>
    </location>
</feature>
<proteinExistence type="predicted"/>
<protein>
    <submittedName>
        <fullName evidence="1">Uncharacterized protein</fullName>
    </submittedName>
</protein>
<dbReference type="EMBL" id="LXQA010296066">
    <property type="protein sequence ID" value="MCI41774.1"/>
    <property type="molecule type" value="Genomic_DNA"/>
</dbReference>
<sequence>MCVAWTSMGSVNMKPGVLRLSKWTNAKADACTLFEIANAI</sequence>
<keyword evidence="2" id="KW-1185">Reference proteome</keyword>
<evidence type="ECO:0000313" key="1">
    <source>
        <dbReference type="EMBL" id="MCI41774.1"/>
    </source>
</evidence>
<organism evidence="1 2">
    <name type="scientific">Trifolium medium</name>
    <dbReference type="NCBI Taxonomy" id="97028"/>
    <lineage>
        <taxon>Eukaryota</taxon>
        <taxon>Viridiplantae</taxon>
        <taxon>Streptophyta</taxon>
        <taxon>Embryophyta</taxon>
        <taxon>Tracheophyta</taxon>
        <taxon>Spermatophyta</taxon>
        <taxon>Magnoliopsida</taxon>
        <taxon>eudicotyledons</taxon>
        <taxon>Gunneridae</taxon>
        <taxon>Pentapetalae</taxon>
        <taxon>rosids</taxon>
        <taxon>fabids</taxon>
        <taxon>Fabales</taxon>
        <taxon>Fabaceae</taxon>
        <taxon>Papilionoideae</taxon>
        <taxon>50 kb inversion clade</taxon>
        <taxon>NPAAA clade</taxon>
        <taxon>Hologalegina</taxon>
        <taxon>IRL clade</taxon>
        <taxon>Trifolieae</taxon>
        <taxon>Trifolium</taxon>
    </lineage>
</organism>
<reference evidence="1 2" key="1">
    <citation type="journal article" date="2018" name="Front. Plant Sci.">
        <title>Red Clover (Trifolium pratense) and Zigzag Clover (T. medium) - A Picture of Genomic Similarities and Differences.</title>
        <authorList>
            <person name="Dluhosova J."/>
            <person name="Istvanek J."/>
            <person name="Nedelnik J."/>
            <person name="Repkova J."/>
        </authorList>
    </citation>
    <scope>NUCLEOTIDE SEQUENCE [LARGE SCALE GENOMIC DNA]</scope>
    <source>
        <strain evidence="2">cv. 10/8</strain>
        <tissue evidence="1">Leaf</tissue>
    </source>
</reference>
<dbReference type="AlphaFoldDB" id="A0A392S0B5"/>
<evidence type="ECO:0000313" key="2">
    <source>
        <dbReference type="Proteomes" id="UP000265520"/>
    </source>
</evidence>
<dbReference type="Proteomes" id="UP000265520">
    <property type="component" value="Unassembled WGS sequence"/>
</dbReference>
<name>A0A392S0B5_9FABA</name>